<proteinExistence type="predicted"/>
<dbReference type="EMBL" id="LR796702">
    <property type="protein sequence ID" value="CAB4160643.1"/>
    <property type="molecule type" value="Genomic_DNA"/>
</dbReference>
<name>A0A6J5NP55_9CAUD</name>
<reference evidence="1" key="1">
    <citation type="submission" date="2020-04" db="EMBL/GenBank/DDBJ databases">
        <authorList>
            <person name="Chiriac C."/>
            <person name="Salcher M."/>
            <person name="Ghai R."/>
            <person name="Kavagutti S V."/>
        </authorList>
    </citation>
    <scope>NUCLEOTIDE SEQUENCE</scope>
</reference>
<evidence type="ECO:0000313" key="1">
    <source>
        <dbReference type="EMBL" id="CAB4160643.1"/>
    </source>
</evidence>
<gene>
    <name evidence="1" type="ORF">UFOVP773_8</name>
</gene>
<sequence length="97" mass="10155">MALYYHLSVTAGTPNKTTIKSGFGKLKGIFCSSASATPRVTVHDSATQSATDPTIISLLTPQASENYPLSGADGGVGFSKGLYVLTTGTMELTFIYE</sequence>
<protein>
    <submittedName>
        <fullName evidence="1">Uncharacterized protein</fullName>
    </submittedName>
</protein>
<accession>A0A6J5NP55</accession>
<organism evidence="1">
    <name type="scientific">uncultured Caudovirales phage</name>
    <dbReference type="NCBI Taxonomy" id="2100421"/>
    <lineage>
        <taxon>Viruses</taxon>
        <taxon>Duplodnaviria</taxon>
        <taxon>Heunggongvirae</taxon>
        <taxon>Uroviricota</taxon>
        <taxon>Caudoviricetes</taxon>
        <taxon>Peduoviridae</taxon>
        <taxon>Maltschvirus</taxon>
        <taxon>Maltschvirus maltsch</taxon>
    </lineage>
</organism>